<evidence type="ECO:0000313" key="3">
    <source>
        <dbReference type="Proteomes" id="UP000318720"/>
    </source>
</evidence>
<sequence>MRGIAWVLEAPCADNPAFVLPEGIQLPMRVPSEELLKICDSCPFRAACIARVRPAKSKFDGVCGGRLWCDGQAIEACASAHSDELDELDRRREPGTYDSCGREAGARAHRRRGERACESCLQAEREAARRRRAKAREAKPRNTKSRRRPVPVGADHPWRQS</sequence>
<feature type="compositionally biased region" description="Basic and acidic residues" evidence="1">
    <location>
        <begin position="89"/>
        <end position="106"/>
    </location>
</feature>
<dbReference type="Proteomes" id="UP000318720">
    <property type="component" value="Unassembled WGS sequence"/>
</dbReference>
<dbReference type="EMBL" id="SPAZ01000288">
    <property type="protein sequence ID" value="TQE21602.1"/>
    <property type="molecule type" value="Genomic_DNA"/>
</dbReference>
<protein>
    <recommendedName>
        <fullName evidence="4">4Fe-4S Wbl-type domain-containing protein</fullName>
    </recommendedName>
</protein>
<dbReference type="AlphaFoldDB" id="A0AAE8VVE5"/>
<evidence type="ECO:0000256" key="1">
    <source>
        <dbReference type="SAM" id="MobiDB-lite"/>
    </source>
</evidence>
<proteinExistence type="predicted"/>
<accession>A0AAE8VVE5</accession>
<feature type="region of interest" description="Disordered" evidence="1">
    <location>
        <begin position="89"/>
        <end position="161"/>
    </location>
</feature>
<dbReference type="RefSeq" id="WP_141585395.1">
    <property type="nucleotide sequence ID" value="NZ_SPAZ01000288.1"/>
</dbReference>
<comment type="caution">
    <text evidence="2">The sequence shown here is derived from an EMBL/GenBank/DDBJ whole genome shotgun (WGS) entry which is preliminary data.</text>
</comment>
<evidence type="ECO:0000313" key="2">
    <source>
        <dbReference type="EMBL" id="TQE21602.1"/>
    </source>
</evidence>
<evidence type="ECO:0008006" key="4">
    <source>
        <dbReference type="Google" id="ProtNLM"/>
    </source>
</evidence>
<organism evidence="2 3">
    <name type="scientific">Streptomyces ipomoeae</name>
    <dbReference type="NCBI Taxonomy" id="103232"/>
    <lineage>
        <taxon>Bacteria</taxon>
        <taxon>Bacillati</taxon>
        <taxon>Actinomycetota</taxon>
        <taxon>Actinomycetes</taxon>
        <taxon>Kitasatosporales</taxon>
        <taxon>Streptomycetaceae</taxon>
        <taxon>Streptomyces</taxon>
    </lineage>
</organism>
<reference evidence="2 3" key="1">
    <citation type="submission" date="2019-03" db="EMBL/GenBank/DDBJ databases">
        <title>Comparative genomic analyses of the sweetpotato soil rot pathogen, Streptomyces ipomoeae.</title>
        <authorList>
            <person name="Ruschel Soares N."/>
            <person name="Badger J.H."/>
            <person name="Huguet-Tapia J.C."/>
            <person name="Clark C.A."/>
            <person name="Pettis G.S."/>
        </authorList>
    </citation>
    <scope>NUCLEOTIDE SEQUENCE [LARGE SCALE GENOMIC DNA]</scope>
    <source>
        <strain evidence="2 3">88-35</strain>
    </source>
</reference>
<name>A0AAE8VVE5_9ACTN</name>
<gene>
    <name evidence="2" type="ORF">Sipo8835_37255</name>
</gene>